<keyword evidence="3" id="KW-1185">Reference proteome</keyword>
<protein>
    <submittedName>
        <fullName evidence="2">Uncharacterized protein</fullName>
    </submittedName>
</protein>
<gene>
    <name evidence="2" type="ORF">F0562_005813</name>
</gene>
<reference evidence="2 3" key="1">
    <citation type="submission" date="2019-09" db="EMBL/GenBank/DDBJ databases">
        <title>A chromosome-level genome assembly of the Chinese tupelo Nyssa sinensis.</title>
        <authorList>
            <person name="Yang X."/>
            <person name="Kang M."/>
            <person name="Yang Y."/>
            <person name="Xiong H."/>
            <person name="Wang M."/>
            <person name="Zhang Z."/>
            <person name="Wang Z."/>
            <person name="Wu H."/>
            <person name="Ma T."/>
            <person name="Liu J."/>
            <person name="Xi Z."/>
        </authorList>
    </citation>
    <scope>NUCLEOTIDE SEQUENCE [LARGE SCALE GENOMIC DNA]</scope>
    <source>
        <strain evidence="2">J267</strain>
        <tissue evidence="2">Leaf</tissue>
    </source>
</reference>
<evidence type="ECO:0000256" key="1">
    <source>
        <dbReference type="SAM" id="MobiDB-lite"/>
    </source>
</evidence>
<proteinExistence type="predicted"/>
<dbReference type="Proteomes" id="UP000325577">
    <property type="component" value="Linkage Group LG2"/>
</dbReference>
<feature type="compositionally biased region" description="Low complexity" evidence="1">
    <location>
        <begin position="10"/>
        <end position="22"/>
    </location>
</feature>
<name>A0A5J5ALH7_9ASTE</name>
<organism evidence="2 3">
    <name type="scientific">Nyssa sinensis</name>
    <dbReference type="NCBI Taxonomy" id="561372"/>
    <lineage>
        <taxon>Eukaryota</taxon>
        <taxon>Viridiplantae</taxon>
        <taxon>Streptophyta</taxon>
        <taxon>Embryophyta</taxon>
        <taxon>Tracheophyta</taxon>
        <taxon>Spermatophyta</taxon>
        <taxon>Magnoliopsida</taxon>
        <taxon>eudicotyledons</taxon>
        <taxon>Gunneridae</taxon>
        <taxon>Pentapetalae</taxon>
        <taxon>asterids</taxon>
        <taxon>Cornales</taxon>
        <taxon>Nyssaceae</taxon>
        <taxon>Nyssa</taxon>
    </lineage>
</organism>
<evidence type="ECO:0000313" key="2">
    <source>
        <dbReference type="EMBL" id="KAA8531104.1"/>
    </source>
</evidence>
<dbReference type="AlphaFoldDB" id="A0A5J5ALH7"/>
<dbReference type="EMBL" id="CM018043">
    <property type="protein sequence ID" value="KAA8531104.1"/>
    <property type="molecule type" value="Genomic_DNA"/>
</dbReference>
<evidence type="ECO:0000313" key="3">
    <source>
        <dbReference type="Proteomes" id="UP000325577"/>
    </source>
</evidence>
<accession>A0A5J5ALH7</accession>
<sequence length="97" mass="10530">MKVVTQGGLTISPYTSSTPISPLHEEVPLEGLTQVDLVEEEPIEGVFAEGLTQVDPVEEVPMEGLTHVDLVVPRHDIDSISEKGCCEKRDSDTTEAQ</sequence>
<feature type="region of interest" description="Disordered" evidence="1">
    <location>
        <begin position="1"/>
        <end position="22"/>
    </location>
</feature>